<protein>
    <submittedName>
        <fullName evidence="2">Cystatin domain-containing protein</fullName>
    </submittedName>
</protein>
<accession>A0A1I8BAN1</accession>
<proteinExistence type="predicted"/>
<dbReference type="AlphaFoldDB" id="A0A1I8BAN1"/>
<evidence type="ECO:0000313" key="2">
    <source>
        <dbReference type="WBParaSite" id="MhA1_Contig1827.frz3.gene7"/>
    </source>
</evidence>
<reference evidence="2" key="1">
    <citation type="submission" date="2016-11" db="UniProtKB">
        <authorList>
            <consortium name="WormBaseParasite"/>
        </authorList>
    </citation>
    <scope>IDENTIFICATION</scope>
</reference>
<sequence length="94" mass="10693">MPANSKVDSNTASFTIPAVLAHRVCSNLFSLVEASDKYDRVAEMQGIWVNLDEFSRTGKQYVRKGLIYKIENNIAGWTDPHLECWTKNEVCKLE</sequence>
<keyword evidence="1" id="KW-1185">Reference proteome</keyword>
<dbReference type="Proteomes" id="UP000095281">
    <property type="component" value="Unplaced"/>
</dbReference>
<name>A0A1I8BAN1_MELHA</name>
<dbReference type="WBParaSite" id="MhA1_Contig1827.frz3.gene7">
    <property type="protein sequence ID" value="MhA1_Contig1827.frz3.gene7"/>
    <property type="gene ID" value="MhA1_Contig1827.frz3.gene7"/>
</dbReference>
<evidence type="ECO:0000313" key="1">
    <source>
        <dbReference type="Proteomes" id="UP000095281"/>
    </source>
</evidence>
<organism evidence="1 2">
    <name type="scientific">Meloidogyne hapla</name>
    <name type="common">Root-knot nematode worm</name>
    <dbReference type="NCBI Taxonomy" id="6305"/>
    <lineage>
        <taxon>Eukaryota</taxon>
        <taxon>Metazoa</taxon>
        <taxon>Ecdysozoa</taxon>
        <taxon>Nematoda</taxon>
        <taxon>Chromadorea</taxon>
        <taxon>Rhabditida</taxon>
        <taxon>Tylenchina</taxon>
        <taxon>Tylenchomorpha</taxon>
        <taxon>Tylenchoidea</taxon>
        <taxon>Meloidogynidae</taxon>
        <taxon>Meloidogyninae</taxon>
        <taxon>Meloidogyne</taxon>
    </lineage>
</organism>